<organism evidence="3 4">
    <name type="scientific">Terriglobus albidus</name>
    <dbReference type="NCBI Taxonomy" id="1592106"/>
    <lineage>
        <taxon>Bacteria</taxon>
        <taxon>Pseudomonadati</taxon>
        <taxon>Acidobacteriota</taxon>
        <taxon>Terriglobia</taxon>
        <taxon>Terriglobales</taxon>
        <taxon>Acidobacteriaceae</taxon>
        <taxon>Terriglobus</taxon>
    </lineage>
</organism>
<dbReference type="RefSeq" id="WP_147648145.1">
    <property type="nucleotide sequence ID" value="NZ_CP042806.1"/>
</dbReference>
<dbReference type="Proteomes" id="UP000321820">
    <property type="component" value="Chromosome"/>
</dbReference>
<gene>
    <name evidence="3" type="ORF">FTW19_13625</name>
</gene>
<dbReference type="InterPro" id="IPR028250">
    <property type="entry name" value="DsbDN"/>
</dbReference>
<dbReference type="EMBL" id="CP042806">
    <property type="protein sequence ID" value="QEE28947.1"/>
    <property type="molecule type" value="Genomic_DNA"/>
</dbReference>
<accession>A0A5B9EF49</accession>
<evidence type="ECO:0000313" key="3">
    <source>
        <dbReference type="EMBL" id="QEE28947.1"/>
    </source>
</evidence>
<keyword evidence="4" id="KW-1185">Reference proteome</keyword>
<evidence type="ECO:0000259" key="2">
    <source>
        <dbReference type="Pfam" id="PF11412"/>
    </source>
</evidence>
<sequence>MQFAQKYSVAVVFVLSCLCWKAQAQRPSEVVKWSTEVTKATTTATQLTLSATVADGWHIYALSQPAGGPTPLKISVPSNSSYVLQAPVTDTSVVRHFDSNFNMETVYYLKAANFNLTLKPAGATAAETTPIDVRYQACSDRLCLPPYTAHLTASLKRR</sequence>
<feature type="signal peptide" evidence="1">
    <location>
        <begin position="1"/>
        <end position="24"/>
    </location>
</feature>
<proteinExistence type="predicted"/>
<dbReference type="OrthoDB" id="7595708at2"/>
<reference evidence="3 4" key="1">
    <citation type="submission" date="2019-08" db="EMBL/GenBank/DDBJ databases">
        <title>Complete genome sequence of Terriglobus albidus strain ORNL.</title>
        <authorList>
            <person name="Podar M."/>
        </authorList>
    </citation>
    <scope>NUCLEOTIDE SEQUENCE [LARGE SCALE GENOMIC DNA]</scope>
    <source>
        <strain evidence="3 4">ORNL</strain>
    </source>
</reference>
<dbReference type="KEGG" id="talb:FTW19_13625"/>
<feature type="domain" description="Thiol:disulfide interchange protein DsbD N-terminal" evidence="2">
    <location>
        <begin position="38"/>
        <end position="149"/>
    </location>
</feature>
<dbReference type="InterPro" id="IPR036929">
    <property type="entry name" value="DsbDN_sf"/>
</dbReference>
<dbReference type="AlphaFoldDB" id="A0A5B9EF49"/>
<evidence type="ECO:0000313" key="4">
    <source>
        <dbReference type="Proteomes" id="UP000321820"/>
    </source>
</evidence>
<keyword evidence="1" id="KW-0732">Signal</keyword>
<dbReference type="Gene3D" id="2.60.40.1250">
    <property type="entry name" value="Thiol:disulfide interchange protein DsbD, N-terminal domain"/>
    <property type="match status" value="1"/>
</dbReference>
<protein>
    <recommendedName>
        <fullName evidence="2">Thiol:disulfide interchange protein DsbD N-terminal domain-containing protein</fullName>
    </recommendedName>
</protein>
<feature type="chain" id="PRO_5023054235" description="Thiol:disulfide interchange protein DsbD N-terminal domain-containing protein" evidence="1">
    <location>
        <begin position="25"/>
        <end position="158"/>
    </location>
</feature>
<dbReference type="Pfam" id="PF11412">
    <property type="entry name" value="DsbD_N"/>
    <property type="match status" value="1"/>
</dbReference>
<name>A0A5B9EF49_9BACT</name>
<dbReference type="SUPFAM" id="SSF74863">
    <property type="entry name" value="Thiol:disulfide interchange protein DsbD, N-terminal domain (DsbD-alpha)"/>
    <property type="match status" value="1"/>
</dbReference>
<evidence type="ECO:0000256" key="1">
    <source>
        <dbReference type="SAM" id="SignalP"/>
    </source>
</evidence>
<dbReference type="PROSITE" id="PS51257">
    <property type="entry name" value="PROKAR_LIPOPROTEIN"/>
    <property type="match status" value="1"/>
</dbReference>